<dbReference type="Proteomes" id="UP000013963">
    <property type="component" value="Chromosome"/>
</dbReference>
<evidence type="ECO:0000256" key="1">
    <source>
        <dbReference type="ARBA" id="ARBA00010939"/>
    </source>
</evidence>
<dbReference type="Gene3D" id="2.40.50.140">
    <property type="entry name" value="Nucleic acid-binding proteins"/>
    <property type="match status" value="1"/>
</dbReference>
<keyword evidence="2 4" id="KW-0396">Initiation factor</keyword>
<dbReference type="InterPro" id="IPR004368">
    <property type="entry name" value="TIF_IF1"/>
</dbReference>
<evidence type="ECO:0000313" key="7">
    <source>
        <dbReference type="EMBL" id="AGM25832.1"/>
    </source>
</evidence>
<keyword evidence="8" id="KW-1185">Reference proteome</keyword>
<dbReference type="PATRIC" id="fig|1276229.3.peg.236"/>
<evidence type="ECO:0000256" key="3">
    <source>
        <dbReference type="ARBA" id="ARBA00022917"/>
    </source>
</evidence>
<dbReference type="EMBL" id="CP005078">
    <property type="protein sequence ID" value="AGM25832.1"/>
    <property type="molecule type" value="Genomic_DNA"/>
</dbReference>
<dbReference type="AlphaFoldDB" id="R4U366"/>
<dbReference type="STRING" id="1276229.SSYRP_v1c02360"/>
<evidence type="ECO:0000256" key="2">
    <source>
        <dbReference type="ARBA" id="ARBA00022540"/>
    </source>
</evidence>
<dbReference type="Pfam" id="PF01176">
    <property type="entry name" value="eIF-1a"/>
    <property type="match status" value="1"/>
</dbReference>
<dbReference type="SUPFAM" id="SSF50249">
    <property type="entry name" value="Nucleic acid-binding proteins"/>
    <property type="match status" value="1"/>
</dbReference>
<dbReference type="KEGG" id="ssyr:SSYRP_v1c02360"/>
<keyword evidence="4" id="KW-0694">RNA-binding</keyword>
<keyword evidence="3 4" id="KW-0648">Protein biosynthesis</keyword>
<dbReference type="InterPro" id="IPR006196">
    <property type="entry name" value="RNA-binding_domain_S1_IF1"/>
</dbReference>
<dbReference type="GO" id="GO:0005829">
    <property type="term" value="C:cytosol"/>
    <property type="evidence" value="ECO:0007669"/>
    <property type="project" value="TreeGrafter"/>
</dbReference>
<dbReference type="OrthoDB" id="9803250at2"/>
<dbReference type="GO" id="GO:0043022">
    <property type="term" value="F:ribosome binding"/>
    <property type="evidence" value="ECO:0007669"/>
    <property type="project" value="UniProtKB-UniRule"/>
</dbReference>
<dbReference type="CDD" id="cd04451">
    <property type="entry name" value="S1_IF1"/>
    <property type="match status" value="1"/>
</dbReference>
<proteinExistence type="inferred from homology"/>
<dbReference type="PANTHER" id="PTHR33370:SF1">
    <property type="entry name" value="TRANSLATION INITIATION FACTOR IF-1, CHLOROPLASTIC"/>
    <property type="match status" value="1"/>
</dbReference>
<accession>R4U366</accession>
<comment type="function">
    <text evidence="4">One of the essential components for the initiation of protein synthesis. Stabilizes the binding of IF-2 and IF-3 on the 30S subunit to which N-formylmethionyl-tRNA(fMet) subsequently binds. Helps modulate mRNA selection, yielding the 30S pre-initiation complex (PIC). Upon addition of the 50S ribosomal subunit IF-1, IF-2 and IF-3 are released leaving the mature 70S translation initiation complex.</text>
</comment>
<keyword evidence="4" id="KW-0699">rRNA-binding</keyword>
<organism evidence="7 8">
    <name type="scientific">Spiroplasma syrphidicola EA-1</name>
    <dbReference type="NCBI Taxonomy" id="1276229"/>
    <lineage>
        <taxon>Bacteria</taxon>
        <taxon>Bacillati</taxon>
        <taxon>Mycoplasmatota</taxon>
        <taxon>Mollicutes</taxon>
        <taxon>Entomoplasmatales</taxon>
        <taxon>Spiroplasmataceae</taxon>
        <taxon>Spiroplasma</taxon>
    </lineage>
</organism>
<evidence type="ECO:0000259" key="6">
    <source>
        <dbReference type="PROSITE" id="PS50832"/>
    </source>
</evidence>
<dbReference type="FunFam" id="2.40.50.140:FF:000002">
    <property type="entry name" value="Translation initiation factor IF-1"/>
    <property type="match status" value="1"/>
</dbReference>
<dbReference type="InterPro" id="IPR012340">
    <property type="entry name" value="NA-bd_OB-fold"/>
</dbReference>
<evidence type="ECO:0000256" key="5">
    <source>
        <dbReference type="NCBIfam" id="TIGR00008"/>
    </source>
</evidence>
<evidence type="ECO:0000313" key="8">
    <source>
        <dbReference type="Proteomes" id="UP000013963"/>
    </source>
</evidence>
<dbReference type="eggNOG" id="COG0361">
    <property type="taxonomic scope" value="Bacteria"/>
</dbReference>
<dbReference type="SMART" id="SM00316">
    <property type="entry name" value="S1"/>
    <property type="match status" value="1"/>
</dbReference>
<reference evidence="7 8" key="1">
    <citation type="journal article" date="2013" name="Genome Biol. Evol.">
        <title>Complete genomes of two dipteran-associated spiroplasmas provided insights into the origin, dynamics, and impacts of viral invasion in spiroplasma.</title>
        <authorList>
            <person name="Ku C."/>
            <person name="Lo W.S."/>
            <person name="Chen L.L."/>
            <person name="Kuo C.H."/>
        </authorList>
    </citation>
    <scope>NUCLEOTIDE SEQUENCE [LARGE SCALE GENOMIC DNA]</scope>
    <source>
        <strain evidence="7">EA-1</strain>
    </source>
</reference>
<dbReference type="GO" id="GO:0003743">
    <property type="term" value="F:translation initiation factor activity"/>
    <property type="evidence" value="ECO:0007669"/>
    <property type="project" value="UniProtKB-UniRule"/>
</dbReference>
<dbReference type="InterPro" id="IPR003029">
    <property type="entry name" value="S1_domain"/>
</dbReference>
<comment type="subunit">
    <text evidence="4">Component of the 30S ribosomal translation pre-initiation complex which assembles on the 30S ribosome in the order IF-2 and IF-3, IF-1 and N-formylmethionyl-tRNA(fMet); mRNA recruitment can occur at any time during PIC assembly.</text>
</comment>
<evidence type="ECO:0000256" key="4">
    <source>
        <dbReference type="HAMAP-Rule" id="MF_00075"/>
    </source>
</evidence>
<comment type="similarity">
    <text evidence="1 4">Belongs to the IF-1 family.</text>
</comment>
<dbReference type="HOGENOM" id="CLU_151267_1_0_14"/>
<keyword evidence="4" id="KW-0963">Cytoplasm</keyword>
<sequence>MAKSDLLEVQGTILEVLPNTMFKVKLENGAVILAHVSGKIRMNYIRILPGDAVTVEMSPYDLERGRIIFRHK</sequence>
<dbReference type="PANTHER" id="PTHR33370">
    <property type="entry name" value="TRANSLATION INITIATION FACTOR IF-1, CHLOROPLASTIC"/>
    <property type="match status" value="1"/>
</dbReference>
<name>R4U366_9MOLU</name>
<dbReference type="PROSITE" id="PS50832">
    <property type="entry name" value="S1_IF1_TYPE"/>
    <property type="match status" value="1"/>
</dbReference>
<dbReference type="GO" id="GO:0019843">
    <property type="term" value="F:rRNA binding"/>
    <property type="evidence" value="ECO:0007669"/>
    <property type="project" value="UniProtKB-UniRule"/>
</dbReference>
<feature type="domain" description="S1-like" evidence="6">
    <location>
        <begin position="1"/>
        <end position="72"/>
    </location>
</feature>
<protein>
    <recommendedName>
        <fullName evidence="4 5">Translation initiation factor IF-1</fullName>
    </recommendedName>
</protein>
<dbReference type="NCBIfam" id="TIGR00008">
    <property type="entry name" value="infA"/>
    <property type="match status" value="1"/>
</dbReference>
<gene>
    <name evidence="4 7" type="primary">infA</name>
    <name evidence="7" type="ORF">SSYRP_v1c02360</name>
</gene>
<comment type="subcellular location">
    <subcellularLocation>
        <location evidence="4">Cytoplasm</location>
    </subcellularLocation>
</comment>
<dbReference type="HAMAP" id="MF_00075">
    <property type="entry name" value="IF_1"/>
    <property type="match status" value="1"/>
</dbReference>
<dbReference type="RefSeq" id="WP_016338627.1">
    <property type="nucleotide sequence ID" value="NC_021284.1"/>
</dbReference>